<evidence type="ECO:0000313" key="6">
    <source>
        <dbReference type="Proteomes" id="UP000298663"/>
    </source>
</evidence>
<comment type="similarity">
    <text evidence="1">Belongs to the MIX23 family.</text>
</comment>
<dbReference type="PANTHER" id="PTHR31905:SF2">
    <property type="entry name" value="PROTEIN MIX23"/>
    <property type="match status" value="1"/>
</dbReference>
<dbReference type="Proteomes" id="UP000298663">
    <property type="component" value="Unassembled WGS sequence"/>
</dbReference>
<keyword evidence="4" id="KW-0175">Coiled coil</keyword>
<evidence type="ECO:0000256" key="3">
    <source>
        <dbReference type="ARBA" id="ARBA00030733"/>
    </source>
</evidence>
<evidence type="ECO:0000256" key="2">
    <source>
        <dbReference type="ARBA" id="ARBA00024228"/>
    </source>
</evidence>
<evidence type="ECO:0000256" key="4">
    <source>
        <dbReference type="SAM" id="Coils"/>
    </source>
</evidence>
<proteinExistence type="inferred from homology"/>
<keyword evidence="6" id="KW-1185">Reference proteome</keyword>
<dbReference type="EMBL" id="AZBU02000009">
    <property type="protein sequence ID" value="TKR64080.1"/>
    <property type="molecule type" value="Genomic_DNA"/>
</dbReference>
<sequence length="140" mass="16048">MTGTTGTVTSDSHIKDVDCKDLSAFETLLRKLRNFDDKILFQLNCAIPTKSFTVEAERTCLDIKIQLERLRAQRMELINRCIAENQRYVDQAITSGSDFLGPRGRLRLMRNETIIEEIVNQQTDKTVNERCTKEALKSHA</sequence>
<reference evidence="5 6" key="1">
    <citation type="journal article" date="2015" name="Genome Biol.">
        <title>Comparative genomics of Steinernema reveals deeply conserved gene regulatory networks.</title>
        <authorList>
            <person name="Dillman A.R."/>
            <person name="Macchietto M."/>
            <person name="Porter C.F."/>
            <person name="Rogers A."/>
            <person name="Williams B."/>
            <person name="Antoshechkin I."/>
            <person name="Lee M.M."/>
            <person name="Goodwin Z."/>
            <person name="Lu X."/>
            <person name="Lewis E.E."/>
            <person name="Goodrich-Blair H."/>
            <person name="Stock S.P."/>
            <person name="Adams B.J."/>
            <person name="Sternberg P.W."/>
            <person name="Mortazavi A."/>
        </authorList>
    </citation>
    <scope>NUCLEOTIDE SEQUENCE [LARGE SCALE GENOMIC DNA]</scope>
    <source>
        <strain evidence="5 6">ALL</strain>
    </source>
</reference>
<protein>
    <recommendedName>
        <fullName evidence="2">Protein MIX23</fullName>
    </recommendedName>
    <alternativeName>
        <fullName evidence="3">Coiled-coil domain-containing protein 58</fullName>
    </alternativeName>
</protein>
<dbReference type="InterPro" id="IPR019171">
    <property type="entry name" value="MIX23"/>
</dbReference>
<dbReference type="PANTHER" id="PTHR31905">
    <property type="entry name" value="COILED-COIL DOMAIN-CONTAINING PROTEIN 58"/>
    <property type="match status" value="1"/>
</dbReference>
<feature type="coiled-coil region" evidence="4">
    <location>
        <begin position="60"/>
        <end position="87"/>
    </location>
</feature>
<evidence type="ECO:0000313" key="5">
    <source>
        <dbReference type="EMBL" id="TKR64080.1"/>
    </source>
</evidence>
<comment type="caution">
    <text evidence="5">The sequence shown here is derived from an EMBL/GenBank/DDBJ whole genome shotgun (WGS) entry which is preliminary data.</text>
</comment>
<reference evidence="5 6" key="2">
    <citation type="journal article" date="2019" name="G3 (Bethesda)">
        <title>Hybrid Assembly of the Genome of the Entomopathogenic Nematode Steinernema carpocapsae Identifies the X-Chromosome.</title>
        <authorList>
            <person name="Serra L."/>
            <person name="Macchietto M."/>
            <person name="Macias-Munoz A."/>
            <person name="McGill C.J."/>
            <person name="Rodriguez I.M."/>
            <person name="Rodriguez B."/>
            <person name="Murad R."/>
            <person name="Mortazavi A."/>
        </authorList>
    </citation>
    <scope>NUCLEOTIDE SEQUENCE [LARGE SCALE GENOMIC DNA]</scope>
    <source>
        <strain evidence="5 6">ALL</strain>
    </source>
</reference>
<dbReference type="STRING" id="34508.A0A4U5M5F9"/>
<dbReference type="AlphaFoldDB" id="A0A4U5M5F9"/>
<evidence type="ECO:0000256" key="1">
    <source>
        <dbReference type="ARBA" id="ARBA00024204"/>
    </source>
</evidence>
<dbReference type="GO" id="GO:0005758">
    <property type="term" value="C:mitochondrial intermembrane space"/>
    <property type="evidence" value="ECO:0007669"/>
    <property type="project" value="InterPro"/>
</dbReference>
<dbReference type="OrthoDB" id="5593818at2759"/>
<accession>A0A4U5M5F9</accession>
<name>A0A4U5M5F9_STECR</name>
<organism evidence="5 6">
    <name type="scientific">Steinernema carpocapsae</name>
    <name type="common">Entomopathogenic nematode</name>
    <dbReference type="NCBI Taxonomy" id="34508"/>
    <lineage>
        <taxon>Eukaryota</taxon>
        <taxon>Metazoa</taxon>
        <taxon>Ecdysozoa</taxon>
        <taxon>Nematoda</taxon>
        <taxon>Chromadorea</taxon>
        <taxon>Rhabditida</taxon>
        <taxon>Tylenchina</taxon>
        <taxon>Panagrolaimomorpha</taxon>
        <taxon>Strongyloidoidea</taxon>
        <taxon>Steinernematidae</taxon>
        <taxon>Steinernema</taxon>
    </lineage>
</organism>
<gene>
    <name evidence="5" type="ORF">L596_024673</name>
</gene>